<dbReference type="GO" id="GO:0030488">
    <property type="term" value="P:tRNA methylation"/>
    <property type="evidence" value="ECO:0007669"/>
    <property type="project" value="InterPro"/>
</dbReference>
<dbReference type="PIRSF" id="PIRSF018978">
    <property type="entry name" value="tRNA_m1G_mtfrase_arc_prd"/>
    <property type="match status" value="1"/>
</dbReference>
<evidence type="ECO:0000313" key="5">
    <source>
        <dbReference type="EMBL" id="AET32277.1"/>
    </source>
</evidence>
<keyword evidence="1 5" id="KW-0489">Methyltransferase</keyword>
<keyword evidence="6" id="KW-1185">Reference proteome</keyword>
<gene>
    <name evidence="5" type="ORF">P186_0834</name>
</gene>
<evidence type="ECO:0000256" key="3">
    <source>
        <dbReference type="ARBA" id="ARBA00022691"/>
    </source>
</evidence>
<keyword evidence="3" id="KW-0949">S-adenosyl-L-methionine</keyword>
<name>G7VAN8_9CREN</name>
<accession>G7VAN8</accession>
<dbReference type="InterPro" id="IPR028564">
    <property type="entry name" value="MT_TRM10-typ"/>
</dbReference>
<dbReference type="GO" id="GO:0008175">
    <property type="term" value="F:tRNA methyltransferase activity"/>
    <property type="evidence" value="ECO:0007669"/>
    <property type="project" value="InterPro"/>
</dbReference>
<dbReference type="Proteomes" id="UP000005867">
    <property type="component" value="Chromosome"/>
</dbReference>
<dbReference type="GeneID" id="11595095"/>
<organism evidence="5 6">
    <name type="scientific">Pyrobaculum ferrireducens</name>
    <dbReference type="NCBI Taxonomy" id="1104324"/>
    <lineage>
        <taxon>Archaea</taxon>
        <taxon>Thermoproteota</taxon>
        <taxon>Thermoprotei</taxon>
        <taxon>Thermoproteales</taxon>
        <taxon>Thermoproteaceae</taxon>
        <taxon>Pyrobaculum</taxon>
    </lineage>
</organism>
<dbReference type="RefSeq" id="WP_014288105.1">
    <property type="nucleotide sequence ID" value="NC_016645.1"/>
</dbReference>
<dbReference type="Gene3D" id="3.40.1280.30">
    <property type="match status" value="1"/>
</dbReference>
<dbReference type="OrthoDB" id="14987at2157"/>
<keyword evidence="2 5" id="KW-0808">Transferase</keyword>
<sequence length="319" mass="35464">MYPLWIDFFKVLRESGVESLCLPRHFKCWGDLPQCVAVWVLVGRYAVCRGTSAGRRLGEWGGVALLGGRGGEPCSHVLARGCGDVVEVPYAPPDRPRVVVDLSLWAEHTEGEKNELVEQILATLKAVRAVLWDGNLWLTNTPGEFLQLLSRHAPGLVHKMRIFPDTPHFENPVVLDPEGGCLFTEEVARSHVEFIIGGIVDKERSAKGATARLAGRIGVEKRCRIELRGSRVGVPDRINKIAEIVLRTLSGSPLEAAVLAAQAKRDRVYRLMWELQRRIIKTPDGGLAVTRQALEEANWLGAPWEEVELAVKKLKLRIL</sequence>
<dbReference type="InterPro" id="IPR038459">
    <property type="entry name" value="MT_TRM10-typ_sf"/>
</dbReference>
<dbReference type="BioCyc" id="PSP1104324:GJSN-816-MONOMER"/>
<reference evidence="5 6" key="1">
    <citation type="journal article" date="2012" name="J. Bacteriol.">
        <title>Complete genome sequence of strain 1860, a crenarchaeon of the genus pyrobaculum able to grow with various electron acceptors.</title>
        <authorList>
            <person name="Mardanov A.V."/>
            <person name="Gumerov V.M."/>
            <person name="Slobodkina G.B."/>
            <person name="Beletsky A.V."/>
            <person name="Bonch-Osmolovskaya E.A."/>
            <person name="Ravin N.V."/>
            <person name="Skryabin K.G."/>
        </authorList>
    </citation>
    <scope>NUCLEOTIDE SEQUENCE [LARGE SCALE GENOMIC DNA]</scope>
    <source>
        <strain evidence="5 6">1860</strain>
    </source>
</reference>
<dbReference type="eggNOG" id="arCOG00967">
    <property type="taxonomic scope" value="Archaea"/>
</dbReference>
<evidence type="ECO:0000313" key="6">
    <source>
        <dbReference type="Proteomes" id="UP000005867"/>
    </source>
</evidence>
<dbReference type="KEGG" id="pyr:P186_0834"/>
<proteinExistence type="predicted"/>
<dbReference type="EMBL" id="CP003098">
    <property type="protein sequence ID" value="AET32277.1"/>
    <property type="molecule type" value="Genomic_DNA"/>
</dbReference>
<dbReference type="InterPro" id="IPR016742">
    <property type="entry name" value="tRNA_m1G_mtfrase_arc"/>
</dbReference>
<protein>
    <submittedName>
        <fullName evidence="5">tRNA (Guanine-N1-)-methyltransferase</fullName>
    </submittedName>
</protein>
<evidence type="ECO:0000259" key="4">
    <source>
        <dbReference type="PROSITE" id="PS51675"/>
    </source>
</evidence>
<dbReference type="InterPro" id="IPR053623">
    <property type="entry name" value="TRM10_methyltransferase"/>
</dbReference>
<dbReference type="HOGENOM" id="CLU_061952_0_0_2"/>
<feature type="domain" description="SAM-dependent MTase TRM10-type" evidence="4">
    <location>
        <begin position="78"/>
        <end position="269"/>
    </location>
</feature>
<evidence type="ECO:0000256" key="2">
    <source>
        <dbReference type="ARBA" id="ARBA00022679"/>
    </source>
</evidence>
<dbReference type="PROSITE" id="PS51675">
    <property type="entry name" value="SAM_MT_TRM10"/>
    <property type="match status" value="1"/>
</dbReference>
<dbReference type="AlphaFoldDB" id="G7VAN8"/>
<evidence type="ECO:0000256" key="1">
    <source>
        <dbReference type="ARBA" id="ARBA00022603"/>
    </source>
</evidence>
<dbReference type="NCBIfam" id="NF041071">
    <property type="entry name" value="Trm10_mtase_Thprot"/>
    <property type="match status" value="1"/>
</dbReference>